<keyword evidence="2" id="KW-1133">Transmembrane helix</keyword>
<evidence type="ECO:0008006" key="5">
    <source>
        <dbReference type="Google" id="ProtNLM"/>
    </source>
</evidence>
<evidence type="ECO:0000256" key="1">
    <source>
        <dbReference type="SAM" id="MobiDB-lite"/>
    </source>
</evidence>
<dbReference type="AlphaFoldDB" id="A0A8S1QZJ1"/>
<keyword evidence="2" id="KW-0812">Transmembrane</keyword>
<evidence type="ECO:0000256" key="2">
    <source>
        <dbReference type="SAM" id="Phobius"/>
    </source>
</evidence>
<feature type="transmembrane region" description="Helical" evidence="2">
    <location>
        <begin position="28"/>
        <end position="45"/>
    </location>
</feature>
<comment type="caution">
    <text evidence="3">The sequence shown here is derived from an EMBL/GenBank/DDBJ whole genome shotgun (WGS) entry which is preliminary data.</text>
</comment>
<dbReference type="EMBL" id="CAJJDN010000125">
    <property type="protein sequence ID" value="CAD8120212.1"/>
    <property type="molecule type" value="Genomic_DNA"/>
</dbReference>
<protein>
    <recommendedName>
        <fullName evidence="5">Transmembrane protein</fullName>
    </recommendedName>
</protein>
<dbReference type="OrthoDB" id="310998at2759"/>
<name>A0A8S1QZJ1_9CILI</name>
<accession>A0A8S1QZJ1</accession>
<sequence>MKSLTENEKILKVIKTVKDFTENMDKRISIPVLLTFAGIVGYNLLKTKGKIQQSQKQNQELQGEEKKSQNSNYSEENDTIEIEENKQLEKQQQQLKQSEPKSKKKQIIQKINQKTKKQFYTDNEMPAPKLMIEKQISQKQEKHADDKLFFQIYQKINQEDSNEDS</sequence>
<evidence type="ECO:0000313" key="4">
    <source>
        <dbReference type="Proteomes" id="UP000692954"/>
    </source>
</evidence>
<organism evidence="3 4">
    <name type="scientific">Paramecium sonneborni</name>
    <dbReference type="NCBI Taxonomy" id="65129"/>
    <lineage>
        <taxon>Eukaryota</taxon>
        <taxon>Sar</taxon>
        <taxon>Alveolata</taxon>
        <taxon>Ciliophora</taxon>
        <taxon>Intramacronucleata</taxon>
        <taxon>Oligohymenophorea</taxon>
        <taxon>Peniculida</taxon>
        <taxon>Parameciidae</taxon>
        <taxon>Paramecium</taxon>
    </lineage>
</organism>
<gene>
    <name evidence="3" type="ORF">PSON_ATCC_30995.1.T1250028</name>
</gene>
<proteinExistence type="predicted"/>
<feature type="region of interest" description="Disordered" evidence="1">
    <location>
        <begin position="54"/>
        <end position="108"/>
    </location>
</feature>
<keyword evidence="2" id="KW-0472">Membrane</keyword>
<keyword evidence="4" id="KW-1185">Reference proteome</keyword>
<reference evidence="3" key="1">
    <citation type="submission" date="2021-01" db="EMBL/GenBank/DDBJ databases">
        <authorList>
            <consortium name="Genoscope - CEA"/>
            <person name="William W."/>
        </authorList>
    </citation>
    <scope>NUCLEOTIDE SEQUENCE</scope>
</reference>
<evidence type="ECO:0000313" key="3">
    <source>
        <dbReference type="EMBL" id="CAD8120212.1"/>
    </source>
</evidence>
<dbReference type="Proteomes" id="UP000692954">
    <property type="component" value="Unassembled WGS sequence"/>
</dbReference>